<evidence type="ECO:0000259" key="1">
    <source>
        <dbReference type="Pfam" id="PF09949"/>
    </source>
</evidence>
<dbReference type="Proteomes" id="UP001596266">
    <property type="component" value="Unassembled WGS sequence"/>
</dbReference>
<comment type="caution">
    <text evidence="2">The sequence shown here is derived from an EMBL/GenBank/DDBJ whole genome shotgun (WGS) entry which is preliminary data.</text>
</comment>
<evidence type="ECO:0000313" key="2">
    <source>
        <dbReference type="EMBL" id="MFC6395922.1"/>
    </source>
</evidence>
<dbReference type="InterPro" id="IPR052935">
    <property type="entry name" value="Mg2+_PAP"/>
</dbReference>
<name>A0ABW1X1F9_9ACTN</name>
<dbReference type="PANTHER" id="PTHR28208:SF3">
    <property type="entry name" value="PHOSPHATIDATE PHOSPHATASE APP1"/>
    <property type="match status" value="1"/>
</dbReference>
<dbReference type="Gene3D" id="3.40.50.1000">
    <property type="entry name" value="HAD superfamily/HAD-like"/>
    <property type="match status" value="1"/>
</dbReference>
<accession>A0ABW1X1F9</accession>
<reference evidence="3" key="1">
    <citation type="journal article" date="2019" name="Int. J. Syst. Evol. Microbiol.">
        <title>The Global Catalogue of Microorganisms (GCM) 10K type strain sequencing project: providing services to taxonomists for standard genome sequencing and annotation.</title>
        <authorList>
            <consortium name="The Broad Institute Genomics Platform"/>
            <consortium name="The Broad Institute Genome Sequencing Center for Infectious Disease"/>
            <person name="Wu L."/>
            <person name="Ma J."/>
        </authorList>
    </citation>
    <scope>NUCLEOTIDE SEQUENCE [LARGE SCALE GENOMIC DNA]</scope>
    <source>
        <strain evidence="3">CGMCC 1.15277</strain>
    </source>
</reference>
<dbReference type="Pfam" id="PF09949">
    <property type="entry name" value="APP1_cat"/>
    <property type="match status" value="1"/>
</dbReference>
<dbReference type="InterPro" id="IPR023214">
    <property type="entry name" value="HAD_sf"/>
</dbReference>
<dbReference type="RefSeq" id="WP_343886010.1">
    <property type="nucleotide sequence ID" value="NZ_BAAAKI010000012.1"/>
</dbReference>
<dbReference type="PANTHER" id="PTHR28208">
    <property type="entry name" value="PHOSPHATIDATE PHOSPHATASE APP1"/>
    <property type="match status" value="1"/>
</dbReference>
<organism evidence="2 3">
    <name type="scientific">Luteococcus sanguinis</name>
    <dbReference type="NCBI Taxonomy" id="174038"/>
    <lineage>
        <taxon>Bacteria</taxon>
        <taxon>Bacillati</taxon>
        <taxon>Actinomycetota</taxon>
        <taxon>Actinomycetes</taxon>
        <taxon>Propionibacteriales</taxon>
        <taxon>Propionibacteriaceae</taxon>
        <taxon>Luteococcus</taxon>
    </lineage>
</organism>
<sequence>MSTRPFIGARAEDGVRKVINGRLRKSGWVESVIPYTGYGTTDHVRVLARVVLRPAAATTPFGSAAEEFLSQRGWRNFFTAPAQRAQVTVTVGGSSVQVRTDRGGYVDVRLQNHDLEAGWGEATITVGEESVSAAVQVVDESVDFGIVSDIDDTILTTFLPRLFLAAWNTFVVTEEGRRAVPGMAELYRRMLDENPGSPIIYVSTGAWNTHPFLTRFMARNGYPAGPLLLTDWGPTNTGWFRSGPEHKRRALRELARDLPHVRWLLVGDDGQHDPSLYREFAELQPDKVRAIAIRQLTMAEQVLAHGTATVLEDDDDLAWHPDLAPEVRGKDGDELAGPLEALLEEL</sequence>
<proteinExistence type="predicted"/>
<keyword evidence="3" id="KW-1185">Reference proteome</keyword>
<feature type="domain" description="Phosphatidate phosphatase APP1 catalytic" evidence="1">
    <location>
        <begin position="144"/>
        <end position="295"/>
    </location>
</feature>
<dbReference type="EMBL" id="JBHSUA010000008">
    <property type="protein sequence ID" value="MFC6395922.1"/>
    <property type="molecule type" value="Genomic_DNA"/>
</dbReference>
<evidence type="ECO:0000313" key="3">
    <source>
        <dbReference type="Proteomes" id="UP001596266"/>
    </source>
</evidence>
<gene>
    <name evidence="2" type="ORF">ACFP57_02785</name>
</gene>
<dbReference type="InterPro" id="IPR019236">
    <property type="entry name" value="APP1_cat"/>
</dbReference>
<protein>
    <submittedName>
        <fullName evidence="2">App1 family protein</fullName>
    </submittedName>
</protein>